<feature type="non-terminal residue" evidence="1">
    <location>
        <position position="1"/>
    </location>
</feature>
<name>A0AAD8BF05_BIOPF</name>
<protein>
    <submittedName>
        <fullName evidence="1">Uncharacterized protein</fullName>
    </submittedName>
</protein>
<dbReference type="EMBL" id="JASAOG010000089">
    <property type="protein sequence ID" value="KAK0053062.1"/>
    <property type="molecule type" value="Genomic_DNA"/>
</dbReference>
<proteinExistence type="predicted"/>
<accession>A0AAD8BF05</accession>
<evidence type="ECO:0000313" key="2">
    <source>
        <dbReference type="Proteomes" id="UP001233172"/>
    </source>
</evidence>
<reference evidence="1" key="1">
    <citation type="journal article" date="2023" name="PLoS Negl. Trop. Dis.">
        <title>A genome sequence for Biomphalaria pfeifferi, the major vector snail for the human-infecting parasite Schistosoma mansoni.</title>
        <authorList>
            <person name="Bu L."/>
            <person name="Lu L."/>
            <person name="Laidemitt M.R."/>
            <person name="Zhang S.M."/>
            <person name="Mutuku M."/>
            <person name="Mkoji G."/>
            <person name="Steinauer M."/>
            <person name="Loker E.S."/>
        </authorList>
    </citation>
    <scope>NUCLEOTIDE SEQUENCE</scope>
    <source>
        <strain evidence="1">KasaAsao</strain>
    </source>
</reference>
<reference evidence="1" key="2">
    <citation type="submission" date="2023-04" db="EMBL/GenBank/DDBJ databases">
        <authorList>
            <person name="Bu L."/>
            <person name="Lu L."/>
            <person name="Laidemitt M.R."/>
            <person name="Zhang S.M."/>
            <person name="Mutuku M."/>
            <person name="Mkoji G."/>
            <person name="Steinauer M."/>
            <person name="Loker E.S."/>
        </authorList>
    </citation>
    <scope>NUCLEOTIDE SEQUENCE</scope>
    <source>
        <strain evidence="1">KasaAsao</strain>
        <tissue evidence="1">Whole Snail</tissue>
    </source>
</reference>
<organism evidence="1 2">
    <name type="scientific">Biomphalaria pfeifferi</name>
    <name type="common">Bloodfluke planorb</name>
    <name type="synonym">Freshwater snail</name>
    <dbReference type="NCBI Taxonomy" id="112525"/>
    <lineage>
        <taxon>Eukaryota</taxon>
        <taxon>Metazoa</taxon>
        <taxon>Spiralia</taxon>
        <taxon>Lophotrochozoa</taxon>
        <taxon>Mollusca</taxon>
        <taxon>Gastropoda</taxon>
        <taxon>Heterobranchia</taxon>
        <taxon>Euthyneura</taxon>
        <taxon>Panpulmonata</taxon>
        <taxon>Hygrophila</taxon>
        <taxon>Lymnaeoidea</taxon>
        <taxon>Planorbidae</taxon>
        <taxon>Biomphalaria</taxon>
    </lineage>
</organism>
<sequence length="147" mass="16195">LTEEMEPDVDYLKYREIPSLTLFSSIGYAGSLHGFTTKIRSVSSSLSSTSSAISFTSCISTLSAGMAWTFGETYGRGRVLAFISLSHKMSLLLRQRQSSTQVFQQCQLLLLEGPLLGRPLSDRLSKTHLPDQAFPQLLLLPTMSTLT</sequence>
<comment type="caution">
    <text evidence="1">The sequence shown here is derived from an EMBL/GenBank/DDBJ whole genome shotgun (WGS) entry which is preliminary data.</text>
</comment>
<evidence type="ECO:0000313" key="1">
    <source>
        <dbReference type="EMBL" id="KAK0053062.1"/>
    </source>
</evidence>
<dbReference type="AlphaFoldDB" id="A0AAD8BF05"/>
<gene>
    <name evidence="1" type="ORF">Bpfe_017439</name>
</gene>
<dbReference type="Proteomes" id="UP001233172">
    <property type="component" value="Unassembled WGS sequence"/>
</dbReference>
<keyword evidence="2" id="KW-1185">Reference proteome</keyword>